<name>A0A6C0ESQ3_9ZZZZ</name>
<proteinExistence type="predicted"/>
<keyword evidence="1" id="KW-1133">Transmembrane helix</keyword>
<protein>
    <submittedName>
        <fullName evidence="2">Uncharacterized protein</fullName>
    </submittedName>
</protein>
<dbReference type="EMBL" id="MN738932">
    <property type="protein sequence ID" value="QHT32214.1"/>
    <property type="molecule type" value="Genomic_DNA"/>
</dbReference>
<feature type="transmembrane region" description="Helical" evidence="1">
    <location>
        <begin position="6"/>
        <end position="24"/>
    </location>
</feature>
<sequence>MCIITAVYACVLFFVLTPGVLLTIPPKGKKMVVAVCHAVIFGIVLGITHKPVHKMFKGSH</sequence>
<feature type="transmembrane region" description="Helical" evidence="1">
    <location>
        <begin position="31"/>
        <end position="49"/>
    </location>
</feature>
<organism evidence="2">
    <name type="scientific">viral metagenome</name>
    <dbReference type="NCBI Taxonomy" id="1070528"/>
    <lineage>
        <taxon>unclassified sequences</taxon>
        <taxon>metagenomes</taxon>
        <taxon>organismal metagenomes</taxon>
    </lineage>
</organism>
<accession>A0A6C0ESQ3</accession>
<reference evidence="2" key="1">
    <citation type="journal article" date="2020" name="Nature">
        <title>Giant virus diversity and host interactions through global metagenomics.</title>
        <authorList>
            <person name="Schulz F."/>
            <person name="Roux S."/>
            <person name="Paez-Espino D."/>
            <person name="Jungbluth S."/>
            <person name="Walsh D.A."/>
            <person name="Denef V.J."/>
            <person name="McMahon K.D."/>
            <person name="Konstantinidis K.T."/>
            <person name="Eloe-Fadrosh E.A."/>
            <person name="Kyrpides N.C."/>
            <person name="Woyke T."/>
        </authorList>
    </citation>
    <scope>NUCLEOTIDE SEQUENCE</scope>
    <source>
        <strain evidence="2">GVMAG-M-3300009159-65</strain>
    </source>
</reference>
<keyword evidence="1" id="KW-0812">Transmembrane</keyword>
<evidence type="ECO:0000256" key="1">
    <source>
        <dbReference type="SAM" id="Phobius"/>
    </source>
</evidence>
<evidence type="ECO:0000313" key="2">
    <source>
        <dbReference type="EMBL" id="QHT32214.1"/>
    </source>
</evidence>
<keyword evidence="1" id="KW-0472">Membrane</keyword>
<dbReference type="AlphaFoldDB" id="A0A6C0ESQ3"/>